<dbReference type="PANTHER" id="PTHR47472">
    <property type="entry name" value="PROPIONYL-COA CARBOXYLASE"/>
    <property type="match status" value="1"/>
</dbReference>
<gene>
    <name evidence="2" type="ORF">GGQ96_001424</name>
</gene>
<evidence type="ECO:0000313" key="3">
    <source>
        <dbReference type="Proteomes" id="UP000574769"/>
    </source>
</evidence>
<comment type="caution">
    <text evidence="2">The sequence shown here is derived from an EMBL/GenBank/DDBJ whole genome shotgun (WGS) entry which is preliminary data.</text>
</comment>
<name>A0A7W7AHU3_9SPHN</name>
<dbReference type="Pfam" id="PF07287">
    <property type="entry name" value="AtuA"/>
    <property type="match status" value="1"/>
</dbReference>
<dbReference type="Proteomes" id="UP000574769">
    <property type="component" value="Unassembled WGS sequence"/>
</dbReference>
<accession>A0A7W7AHU3</accession>
<proteinExistence type="predicted"/>
<keyword evidence="3" id="KW-1185">Reference proteome</keyword>
<sequence>MTARPFVRIGAGAGFAGDRIEPALELVEKGRLDFLAFECLAERTIALAQNARRSDPEGGFDPLLLERMRRVLPAARAHGVRIVTNAGAANPLGAARAVATLAKSLGLGAVRIAAVLGDDVVEVVRAAAFPLIDRDGSSADLPSILSANAYLGAAPIAEGLAQGADIIITGRVGDPALFAGPLIDAFGWSIDDPVMMGRATMIGHLLECAGQLTGGYFADAHRKQVPGLARLGFPLAEVSSDGSAVLTKVSGSGGRLSLASCKEQLLYEILDPAAYYQADVIADFRSVALSQAGPDRVVVTGGGGAPRPDTLKVSIGYDDGFIGEGQIAYAGPGAVDRARLAGAVVRERLALIEAAVADLRCDLIGFDSVDRTDLGMPPREVRLRVSGRAAREVDAARIGAEVEALYTNGPFGGGGVTRSVRPVVAVASTLIPRDRVTPHVVMVEA</sequence>
<organism evidence="2 3">
    <name type="scientific">Sphingomonas abaci</name>
    <dbReference type="NCBI Taxonomy" id="237611"/>
    <lineage>
        <taxon>Bacteria</taxon>
        <taxon>Pseudomonadati</taxon>
        <taxon>Pseudomonadota</taxon>
        <taxon>Alphaproteobacteria</taxon>
        <taxon>Sphingomonadales</taxon>
        <taxon>Sphingomonadaceae</taxon>
        <taxon>Sphingomonas</taxon>
    </lineage>
</organism>
<feature type="domain" description="Acyclic terpene utilisation N-terminal" evidence="1">
    <location>
        <begin position="7"/>
        <end position="441"/>
    </location>
</feature>
<protein>
    <recommendedName>
        <fullName evidence="1">Acyclic terpene utilisation N-terminal domain-containing protein</fullName>
    </recommendedName>
</protein>
<dbReference type="AlphaFoldDB" id="A0A7W7AHU3"/>
<reference evidence="2 3" key="1">
    <citation type="submission" date="2020-08" db="EMBL/GenBank/DDBJ databases">
        <title>Genomic Encyclopedia of Type Strains, Phase IV (KMG-IV): sequencing the most valuable type-strain genomes for metagenomic binning, comparative biology and taxonomic classification.</title>
        <authorList>
            <person name="Goeker M."/>
        </authorList>
    </citation>
    <scope>NUCLEOTIDE SEQUENCE [LARGE SCALE GENOMIC DNA]</scope>
    <source>
        <strain evidence="2 3">DSM 15867</strain>
    </source>
</reference>
<dbReference type="PANTHER" id="PTHR47472:SF1">
    <property type="entry name" value="DUF1446-DOMAIN-CONTAINING PROTEIN"/>
    <property type="match status" value="1"/>
</dbReference>
<evidence type="ECO:0000313" key="2">
    <source>
        <dbReference type="EMBL" id="MBB4617304.1"/>
    </source>
</evidence>
<dbReference type="EMBL" id="JACHNY010000002">
    <property type="protein sequence ID" value="MBB4617304.1"/>
    <property type="molecule type" value="Genomic_DNA"/>
</dbReference>
<dbReference type="InterPro" id="IPR010839">
    <property type="entry name" value="AtuA_N"/>
</dbReference>
<evidence type="ECO:0000259" key="1">
    <source>
        <dbReference type="Pfam" id="PF07287"/>
    </source>
</evidence>
<dbReference type="RefSeq" id="WP_184112972.1">
    <property type="nucleotide sequence ID" value="NZ_JACHNY010000002.1"/>
</dbReference>